<organism evidence="2 3">
    <name type="scientific">Olpidium bornovanus</name>
    <dbReference type="NCBI Taxonomy" id="278681"/>
    <lineage>
        <taxon>Eukaryota</taxon>
        <taxon>Fungi</taxon>
        <taxon>Fungi incertae sedis</taxon>
        <taxon>Olpidiomycota</taxon>
        <taxon>Olpidiomycotina</taxon>
        <taxon>Olpidiomycetes</taxon>
        <taxon>Olpidiales</taxon>
        <taxon>Olpidiaceae</taxon>
        <taxon>Olpidium</taxon>
    </lineage>
</organism>
<feature type="compositionally biased region" description="Basic and acidic residues" evidence="1">
    <location>
        <begin position="184"/>
        <end position="194"/>
    </location>
</feature>
<dbReference type="EMBL" id="JAEFCI010005420">
    <property type="protein sequence ID" value="KAG5460305.1"/>
    <property type="molecule type" value="Genomic_DNA"/>
</dbReference>
<feature type="region of interest" description="Disordered" evidence="1">
    <location>
        <begin position="149"/>
        <end position="194"/>
    </location>
</feature>
<evidence type="ECO:0000256" key="1">
    <source>
        <dbReference type="SAM" id="MobiDB-lite"/>
    </source>
</evidence>
<accession>A0A8H7ZVT2</accession>
<dbReference type="AlphaFoldDB" id="A0A8H7ZVT2"/>
<evidence type="ECO:0000313" key="2">
    <source>
        <dbReference type="EMBL" id="KAG5460305.1"/>
    </source>
</evidence>
<gene>
    <name evidence="2" type="ORF">BJ554DRAFT_7663</name>
</gene>
<comment type="caution">
    <text evidence="2">The sequence shown here is derived from an EMBL/GenBank/DDBJ whole genome shotgun (WGS) entry which is preliminary data.</text>
</comment>
<proteinExistence type="predicted"/>
<keyword evidence="3" id="KW-1185">Reference proteome</keyword>
<sequence>LEKAPGGFGSTHLPSFPSRLEDAEPRLLSSTAVARKCFQPVSQHGDLIVTVDAGTFSVGNIIRDGDKANDKKRFIVDGGLVQKSNRNWHASRIENDRLSASRGKKRIKFLQQFSIVKKCYLERNELANANRNVKRPVGGAGVRRRVRPVQLVRPEAEDKAQGEGGSSRPRYAQTAGNVCTSANWERRPRQVQDE</sequence>
<dbReference type="Proteomes" id="UP000673691">
    <property type="component" value="Unassembled WGS sequence"/>
</dbReference>
<feature type="non-terminal residue" evidence="2">
    <location>
        <position position="1"/>
    </location>
</feature>
<feature type="compositionally biased region" description="Polar residues" evidence="1">
    <location>
        <begin position="174"/>
        <end position="183"/>
    </location>
</feature>
<reference evidence="2 3" key="1">
    <citation type="journal article" name="Sci. Rep.">
        <title>Genome-scale phylogenetic analyses confirm Olpidium as the closest living zoosporic fungus to the non-flagellated, terrestrial fungi.</title>
        <authorList>
            <person name="Chang Y."/>
            <person name="Rochon D."/>
            <person name="Sekimoto S."/>
            <person name="Wang Y."/>
            <person name="Chovatia M."/>
            <person name="Sandor L."/>
            <person name="Salamov A."/>
            <person name="Grigoriev I.V."/>
            <person name="Stajich J.E."/>
            <person name="Spatafora J.W."/>
        </authorList>
    </citation>
    <scope>NUCLEOTIDE SEQUENCE [LARGE SCALE GENOMIC DNA]</scope>
    <source>
        <strain evidence="2">S191</strain>
    </source>
</reference>
<protein>
    <submittedName>
        <fullName evidence="2">Uncharacterized protein</fullName>
    </submittedName>
</protein>
<name>A0A8H7ZVT2_9FUNG</name>
<evidence type="ECO:0000313" key="3">
    <source>
        <dbReference type="Proteomes" id="UP000673691"/>
    </source>
</evidence>